<keyword evidence="1" id="KW-0812">Transmembrane</keyword>
<feature type="transmembrane region" description="Helical" evidence="1">
    <location>
        <begin position="12"/>
        <end position="29"/>
    </location>
</feature>
<name>A0A8S5M285_9CAUD</name>
<sequence>MVAWKLGDLRALLFCSLEPIFLYCIYSYIPLMERPLPQKAVAVFSWET</sequence>
<evidence type="ECO:0000256" key="1">
    <source>
        <dbReference type="SAM" id="Phobius"/>
    </source>
</evidence>
<organism evidence="2">
    <name type="scientific">Siphoviridae sp. cttDR14</name>
    <dbReference type="NCBI Taxonomy" id="2826490"/>
    <lineage>
        <taxon>Viruses</taxon>
        <taxon>Duplodnaviria</taxon>
        <taxon>Heunggongvirae</taxon>
        <taxon>Uroviricota</taxon>
        <taxon>Caudoviricetes</taxon>
    </lineage>
</organism>
<keyword evidence="1" id="KW-1133">Transmembrane helix</keyword>
<reference evidence="2" key="1">
    <citation type="journal article" date="2021" name="Proc. Natl. Acad. Sci. U.S.A.">
        <title>A Catalog of Tens of Thousands of Viruses from Human Metagenomes Reveals Hidden Associations with Chronic Diseases.</title>
        <authorList>
            <person name="Tisza M.J."/>
            <person name="Buck C.B."/>
        </authorList>
    </citation>
    <scope>NUCLEOTIDE SEQUENCE</scope>
    <source>
        <strain evidence="2">CttDR14</strain>
    </source>
</reference>
<accession>A0A8S5M285</accession>
<proteinExistence type="predicted"/>
<keyword evidence="1" id="KW-0472">Membrane</keyword>
<evidence type="ECO:0000313" key="2">
    <source>
        <dbReference type="EMBL" id="DAD76294.1"/>
    </source>
</evidence>
<dbReference type="EMBL" id="BK014798">
    <property type="protein sequence ID" value="DAD76294.1"/>
    <property type="molecule type" value="Genomic_DNA"/>
</dbReference>
<protein>
    <submittedName>
        <fullName evidence="2">Uncharacterized protein</fullName>
    </submittedName>
</protein>